<dbReference type="EMBL" id="VJMH01007048">
    <property type="protein sequence ID" value="KAF0685780.1"/>
    <property type="molecule type" value="Genomic_DNA"/>
</dbReference>
<dbReference type="InterPro" id="IPR001223">
    <property type="entry name" value="Glyco_hydro18_cat"/>
</dbReference>
<evidence type="ECO:0000256" key="3">
    <source>
        <dbReference type="RuleBase" id="RU000489"/>
    </source>
</evidence>
<feature type="domain" description="GH18" evidence="5">
    <location>
        <begin position="145"/>
        <end position="452"/>
    </location>
</feature>
<dbReference type="Gene3D" id="3.20.20.80">
    <property type="entry name" value="Glycosidases"/>
    <property type="match status" value="1"/>
</dbReference>
<dbReference type="GO" id="GO:0005975">
    <property type="term" value="P:carbohydrate metabolic process"/>
    <property type="evidence" value="ECO:0007669"/>
    <property type="project" value="InterPro"/>
</dbReference>
<reference evidence="6" key="2">
    <citation type="submission" date="2019-06" db="EMBL/GenBank/DDBJ databases">
        <title>Genomics analysis of Aphanomyces spp. identifies a new class of oomycete effector associated with host adaptation.</title>
        <authorList>
            <person name="Gaulin E."/>
        </authorList>
    </citation>
    <scope>NUCLEOTIDE SEQUENCE</scope>
    <source>
        <strain evidence="6">CBS 578.67</strain>
    </source>
</reference>
<dbReference type="GO" id="GO:0004553">
    <property type="term" value="F:hydrolase activity, hydrolyzing O-glycosyl compounds"/>
    <property type="evidence" value="ECO:0007669"/>
    <property type="project" value="InterPro"/>
</dbReference>
<evidence type="ECO:0000313" key="8">
    <source>
        <dbReference type="Proteomes" id="UP000332933"/>
    </source>
</evidence>
<proteinExistence type="inferred from homology"/>
<accession>A0A485LK52</accession>
<dbReference type="PROSITE" id="PS01095">
    <property type="entry name" value="GH18_1"/>
    <property type="match status" value="1"/>
</dbReference>
<dbReference type="Proteomes" id="UP000332933">
    <property type="component" value="Unassembled WGS sequence"/>
</dbReference>
<comment type="similarity">
    <text evidence="4">Belongs to the glycosyl hydrolase 18 family.</text>
</comment>
<keyword evidence="1 3" id="KW-0378">Hydrolase</keyword>
<keyword evidence="2 3" id="KW-0326">Glycosidase</keyword>
<organism evidence="7 8">
    <name type="scientific">Aphanomyces stellatus</name>
    <dbReference type="NCBI Taxonomy" id="120398"/>
    <lineage>
        <taxon>Eukaryota</taxon>
        <taxon>Sar</taxon>
        <taxon>Stramenopiles</taxon>
        <taxon>Oomycota</taxon>
        <taxon>Saprolegniomycetes</taxon>
        <taxon>Saprolegniales</taxon>
        <taxon>Verrucalvaceae</taxon>
        <taxon>Aphanomyces</taxon>
    </lineage>
</organism>
<dbReference type="EMBL" id="CAADRA010007074">
    <property type="protein sequence ID" value="VFT99051.1"/>
    <property type="molecule type" value="Genomic_DNA"/>
</dbReference>
<dbReference type="InterPro" id="IPR001579">
    <property type="entry name" value="Glyco_hydro_18_chit_AS"/>
</dbReference>
<dbReference type="SUPFAM" id="SSF51445">
    <property type="entry name" value="(Trans)glycosidases"/>
    <property type="match status" value="1"/>
</dbReference>
<reference evidence="7 8" key="1">
    <citation type="submission" date="2019-03" db="EMBL/GenBank/DDBJ databases">
        <authorList>
            <person name="Gaulin E."/>
            <person name="Dumas B."/>
        </authorList>
    </citation>
    <scope>NUCLEOTIDE SEQUENCE [LARGE SCALE GENOMIC DNA]</scope>
    <source>
        <strain evidence="7">CBS 568.67</strain>
    </source>
</reference>
<sequence length="452" mass="51456">MAQLANSRASNFLDEPTRWQREDATYPVVSSTDFADKKPVEVDDGAFVGSYRHMWPVLLAVGFLCSVSWGIGTIVKAYVVDPSYGNWTLAQYKEANIVGERCPAVDHASKWKQLKRKLLQCRRGQYYDPMHDDCYACPAATPNDRVFSVFWETQSDCTHLVKNEHSRYVTHVIWSFLEPLDDGTIPNQFQFWSQEHIKDCMLQLRMRCIKNMVAIGGASARKQFLTLNDPGNLARFKQSALDILLEFGLDGIDVDDETGNMIGTHQNWTKYHAPVVVNYLQALRNGMDKMQKPDEPRYILSWDEFPFAWDEPHPERTTYPGCIMFEENQDGWHRCYEPKISNIVEVVNVMMYNVNGGDWVYEEIMTKTLPLYASRWVPPHKLILGACSGVGCVLSQPRGQEVFHAGNGSAYYGGTMLWSGTIDILYENSSCLGRMGRAGNYGVKMPFRATNT</sequence>
<gene>
    <name evidence="7" type="primary">Aste57867_22388</name>
    <name evidence="6" type="ORF">As57867_022318</name>
    <name evidence="7" type="ORF">ASTE57867_22388</name>
</gene>
<keyword evidence="8" id="KW-1185">Reference proteome</keyword>
<protein>
    <submittedName>
        <fullName evidence="7">Aste57867_22388 protein</fullName>
    </submittedName>
</protein>
<name>A0A485LK52_9STRA</name>
<dbReference type="InterPro" id="IPR017853">
    <property type="entry name" value="GH"/>
</dbReference>
<dbReference type="AlphaFoldDB" id="A0A485LK52"/>
<evidence type="ECO:0000313" key="7">
    <source>
        <dbReference type="EMBL" id="VFT99051.1"/>
    </source>
</evidence>
<evidence type="ECO:0000256" key="4">
    <source>
        <dbReference type="RuleBase" id="RU004453"/>
    </source>
</evidence>
<evidence type="ECO:0000313" key="6">
    <source>
        <dbReference type="EMBL" id="KAF0685780.1"/>
    </source>
</evidence>
<evidence type="ECO:0000256" key="1">
    <source>
        <dbReference type="ARBA" id="ARBA00022801"/>
    </source>
</evidence>
<dbReference type="OrthoDB" id="76388at2759"/>
<dbReference type="PROSITE" id="PS51910">
    <property type="entry name" value="GH18_2"/>
    <property type="match status" value="1"/>
</dbReference>
<evidence type="ECO:0000259" key="5">
    <source>
        <dbReference type="PROSITE" id="PS51910"/>
    </source>
</evidence>
<dbReference type="Pfam" id="PF00704">
    <property type="entry name" value="Glyco_hydro_18"/>
    <property type="match status" value="1"/>
</dbReference>
<evidence type="ECO:0000256" key="2">
    <source>
        <dbReference type="ARBA" id="ARBA00023295"/>
    </source>
</evidence>